<feature type="chain" id="PRO_5014148769" description="Transmembrane protein" evidence="1">
    <location>
        <begin position="25"/>
        <end position="86"/>
    </location>
</feature>
<reference evidence="2 3" key="1">
    <citation type="journal article" date="2016" name="Sci. Rep.">
        <title>The Dendrobium catenatum Lindl. genome sequence provides insights into polysaccharide synthase, floral development and adaptive evolution.</title>
        <authorList>
            <person name="Zhang G.Q."/>
            <person name="Xu Q."/>
            <person name="Bian C."/>
            <person name="Tsai W.C."/>
            <person name="Yeh C.M."/>
            <person name="Liu K.W."/>
            <person name="Yoshida K."/>
            <person name="Zhang L.S."/>
            <person name="Chang S.B."/>
            <person name="Chen F."/>
            <person name="Shi Y."/>
            <person name="Su Y.Y."/>
            <person name="Zhang Y.Q."/>
            <person name="Chen L.J."/>
            <person name="Yin Y."/>
            <person name="Lin M."/>
            <person name="Huang H."/>
            <person name="Deng H."/>
            <person name="Wang Z.W."/>
            <person name="Zhu S.L."/>
            <person name="Zhao X."/>
            <person name="Deng C."/>
            <person name="Niu S.C."/>
            <person name="Huang J."/>
            <person name="Wang M."/>
            <person name="Liu G.H."/>
            <person name="Yang H.J."/>
            <person name="Xiao X.J."/>
            <person name="Hsiao Y.Y."/>
            <person name="Wu W.L."/>
            <person name="Chen Y.Y."/>
            <person name="Mitsuda N."/>
            <person name="Ohme-Takagi M."/>
            <person name="Luo Y.B."/>
            <person name="Van de Peer Y."/>
            <person name="Liu Z.J."/>
        </authorList>
    </citation>
    <scope>NUCLEOTIDE SEQUENCE [LARGE SCALE GENOMIC DNA]</scope>
    <source>
        <tissue evidence="2">The whole plant</tissue>
    </source>
</reference>
<dbReference type="AlphaFoldDB" id="A0A2I0XAG0"/>
<dbReference type="Proteomes" id="UP000233837">
    <property type="component" value="Unassembled WGS sequence"/>
</dbReference>
<accession>A0A2I0XAG0</accession>
<evidence type="ECO:0008006" key="4">
    <source>
        <dbReference type="Google" id="ProtNLM"/>
    </source>
</evidence>
<gene>
    <name evidence="2" type="ORF">MA16_Dca014070</name>
</gene>
<keyword evidence="3" id="KW-1185">Reference proteome</keyword>
<evidence type="ECO:0000313" key="3">
    <source>
        <dbReference type="Proteomes" id="UP000233837"/>
    </source>
</evidence>
<keyword evidence="1" id="KW-0732">Signal</keyword>
<proteinExistence type="predicted"/>
<dbReference type="EMBL" id="KZ502024">
    <property type="protein sequence ID" value="PKU84874.1"/>
    <property type="molecule type" value="Genomic_DNA"/>
</dbReference>
<name>A0A2I0XAG0_9ASPA</name>
<evidence type="ECO:0000256" key="1">
    <source>
        <dbReference type="SAM" id="SignalP"/>
    </source>
</evidence>
<evidence type="ECO:0000313" key="2">
    <source>
        <dbReference type="EMBL" id="PKU84874.1"/>
    </source>
</evidence>
<feature type="signal peptide" evidence="1">
    <location>
        <begin position="1"/>
        <end position="24"/>
    </location>
</feature>
<sequence>MAWSSSKIALVLAFVLSILVLSHAGRELKNKPEVLHPQNFFGFGGVFVPGFTLPLGPGIGLVPGFGGLPIPAGEEKGVHQKHGGEP</sequence>
<protein>
    <recommendedName>
        <fullName evidence="4">Transmembrane protein</fullName>
    </recommendedName>
</protein>
<reference evidence="2 3" key="2">
    <citation type="journal article" date="2017" name="Nature">
        <title>The Apostasia genome and the evolution of orchids.</title>
        <authorList>
            <person name="Zhang G.Q."/>
            <person name="Liu K.W."/>
            <person name="Li Z."/>
            <person name="Lohaus R."/>
            <person name="Hsiao Y.Y."/>
            <person name="Niu S.C."/>
            <person name="Wang J.Y."/>
            <person name="Lin Y.C."/>
            <person name="Xu Q."/>
            <person name="Chen L.J."/>
            <person name="Yoshida K."/>
            <person name="Fujiwara S."/>
            <person name="Wang Z.W."/>
            <person name="Zhang Y.Q."/>
            <person name="Mitsuda N."/>
            <person name="Wang M."/>
            <person name="Liu G.H."/>
            <person name="Pecoraro L."/>
            <person name="Huang H.X."/>
            <person name="Xiao X.J."/>
            <person name="Lin M."/>
            <person name="Wu X.Y."/>
            <person name="Wu W.L."/>
            <person name="Chen Y.Y."/>
            <person name="Chang S.B."/>
            <person name="Sakamoto S."/>
            <person name="Ohme-Takagi M."/>
            <person name="Yagi M."/>
            <person name="Zeng S.J."/>
            <person name="Shen C.Y."/>
            <person name="Yeh C.M."/>
            <person name="Luo Y.B."/>
            <person name="Tsai W.C."/>
            <person name="Van de Peer Y."/>
            <person name="Liu Z.J."/>
        </authorList>
    </citation>
    <scope>NUCLEOTIDE SEQUENCE [LARGE SCALE GENOMIC DNA]</scope>
    <source>
        <tissue evidence="2">The whole plant</tissue>
    </source>
</reference>
<organism evidence="2 3">
    <name type="scientific">Dendrobium catenatum</name>
    <dbReference type="NCBI Taxonomy" id="906689"/>
    <lineage>
        <taxon>Eukaryota</taxon>
        <taxon>Viridiplantae</taxon>
        <taxon>Streptophyta</taxon>
        <taxon>Embryophyta</taxon>
        <taxon>Tracheophyta</taxon>
        <taxon>Spermatophyta</taxon>
        <taxon>Magnoliopsida</taxon>
        <taxon>Liliopsida</taxon>
        <taxon>Asparagales</taxon>
        <taxon>Orchidaceae</taxon>
        <taxon>Epidendroideae</taxon>
        <taxon>Malaxideae</taxon>
        <taxon>Dendrobiinae</taxon>
        <taxon>Dendrobium</taxon>
    </lineage>
</organism>